<evidence type="ECO:0000313" key="4">
    <source>
        <dbReference type="Proteomes" id="UP000001351"/>
    </source>
</evidence>
<dbReference type="OrthoDB" id="9799122at2"/>
<dbReference type="EMBL" id="AAMD01000033">
    <property type="protein sequence ID" value="EAU67447.1"/>
    <property type="molecule type" value="Genomic_DNA"/>
</dbReference>
<dbReference type="Proteomes" id="UP000001351">
    <property type="component" value="Chromosome"/>
</dbReference>
<proteinExistence type="predicted"/>
<evidence type="ECO:0000313" key="2">
    <source>
        <dbReference type="EMBL" id="ADO68353.1"/>
    </source>
</evidence>
<organism evidence="3 5">
    <name type="scientific">Stigmatella aurantiaca (strain DW4/3-1)</name>
    <dbReference type="NCBI Taxonomy" id="378806"/>
    <lineage>
        <taxon>Bacteria</taxon>
        <taxon>Pseudomonadati</taxon>
        <taxon>Myxococcota</taxon>
        <taxon>Myxococcia</taxon>
        <taxon>Myxococcales</taxon>
        <taxon>Cystobacterineae</taxon>
        <taxon>Archangiaceae</taxon>
        <taxon>Stigmatella</taxon>
    </lineage>
</organism>
<dbReference type="KEGG" id="sur:STAUR_0549"/>
<gene>
    <name evidence="2" type="ordered locus">STAUR_0549</name>
    <name evidence="3" type="ORF">STIAU_1655</name>
</gene>
<name>Q095P7_STIAD</name>
<dbReference type="GO" id="GO:0016491">
    <property type="term" value="F:oxidoreductase activity"/>
    <property type="evidence" value="ECO:0007669"/>
    <property type="project" value="InterPro"/>
</dbReference>
<dbReference type="SUPFAM" id="SSF52833">
    <property type="entry name" value="Thioredoxin-like"/>
    <property type="match status" value="1"/>
</dbReference>
<protein>
    <submittedName>
        <fullName evidence="2">DSBA oxidoreductase family protein</fullName>
    </submittedName>
    <submittedName>
        <fullName evidence="3">Polyketide synthase</fullName>
    </submittedName>
</protein>
<dbReference type="PANTHER" id="PTHR13887:SF41">
    <property type="entry name" value="THIOREDOXIN SUPERFAMILY PROTEIN"/>
    <property type="match status" value="1"/>
</dbReference>
<dbReference type="Gene3D" id="3.40.30.10">
    <property type="entry name" value="Glutaredoxin"/>
    <property type="match status" value="1"/>
</dbReference>
<dbReference type="HOGENOM" id="CLU_069253_0_3_7"/>
<dbReference type="RefSeq" id="WP_002613021.1">
    <property type="nucleotide sequence ID" value="NC_014623.1"/>
</dbReference>
<keyword evidence="4" id="KW-1185">Reference proteome</keyword>
<dbReference type="EMBL" id="CP002271">
    <property type="protein sequence ID" value="ADO68353.1"/>
    <property type="molecule type" value="Genomic_DNA"/>
</dbReference>
<reference evidence="2 4" key="2">
    <citation type="journal article" date="2011" name="Mol. Biol. Evol.">
        <title>Comparative genomic analysis of fruiting body formation in Myxococcales.</title>
        <authorList>
            <person name="Huntley S."/>
            <person name="Hamann N."/>
            <person name="Wegener-Feldbrugge S."/>
            <person name="Treuner-Lange A."/>
            <person name="Kube M."/>
            <person name="Reinhardt R."/>
            <person name="Klages S."/>
            <person name="Muller R."/>
            <person name="Ronning C.M."/>
            <person name="Nierman W.C."/>
            <person name="Sogaard-Andersen L."/>
        </authorList>
    </citation>
    <scope>NUCLEOTIDE SEQUENCE [LARGE SCALE GENOMIC DNA]</scope>
    <source>
        <strain evidence="2 4">DW4/3-1</strain>
    </source>
</reference>
<sequence length="212" mass="23676">MKTLTIDVHSDIVCPFCFISTRRLKNVLESLPEPIDVTVNHHAFFLRPTTPPEGLDLREYYRKKYGERIKELFAPLEAEARGSGIPLDLSKQTMAYQTTAAHTLIRHAHAKGTQLKLTDALFTAYFIDAKNVANPEVLAEIAAPYGFEAKETLRLVQDPTELAITHKEAEKALAMGVRGVPRFVFNNRFTLSGGQPPEAFRLAIQKATEGAR</sequence>
<evidence type="ECO:0000313" key="3">
    <source>
        <dbReference type="EMBL" id="EAU67447.1"/>
    </source>
</evidence>
<dbReference type="InterPro" id="IPR001853">
    <property type="entry name" value="DSBA-like_thioredoxin_dom"/>
</dbReference>
<dbReference type="PANTHER" id="PTHR13887">
    <property type="entry name" value="GLUTATHIONE S-TRANSFERASE KAPPA"/>
    <property type="match status" value="1"/>
</dbReference>
<feature type="domain" description="DSBA-like thioredoxin" evidence="1">
    <location>
        <begin position="5"/>
        <end position="205"/>
    </location>
</feature>
<dbReference type="InterPro" id="IPR036249">
    <property type="entry name" value="Thioredoxin-like_sf"/>
</dbReference>
<dbReference type="Proteomes" id="UP000032702">
    <property type="component" value="Unassembled WGS sequence"/>
</dbReference>
<dbReference type="eggNOG" id="COG2761">
    <property type="taxonomic scope" value="Bacteria"/>
</dbReference>
<evidence type="ECO:0000313" key="5">
    <source>
        <dbReference type="Proteomes" id="UP000032702"/>
    </source>
</evidence>
<dbReference type="AlphaFoldDB" id="Q095P7"/>
<dbReference type="STRING" id="378806.STAUR_0549"/>
<dbReference type="CDD" id="cd03024">
    <property type="entry name" value="DsbA_FrnE"/>
    <property type="match status" value="1"/>
</dbReference>
<dbReference type="Pfam" id="PF01323">
    <property type="entry name" value="DSBA"/>
    <property type="match status" value="1"/>
</dbReference>
<accession>Q095P7</accession>
<reference evidence="3 5" key="1">
    <citation type="submission" date="2006-04" db="EMBL/GenBank/DDBJ databases">
        <authorList>
            <person name="Nierman W.C."/>
        </authorList>
    </citation>
    <scope>NUCLEOTIDE SEQUENCE [LARGE SCALE GENOMIC DNA]</scope>
    <source>
        <strain evidence="3 5">DW4/3-1</strain>
    </source>
</reference>
<evidence type="ECO:0000259" key="1">
    <source>
        <dbReference type="Pfam" id="PF01323"/>
    </source>
</evidence>